<evidence type="ECO:0000259" key="3">
    <source>
        <dbReference type="PROSITE" id="PS51253"/>
    </source>
</evidence>
<gene>
    <name evidence="4" type="ORF">ANN_01266</name>
</gene>
<dbReference type="InterPro" id="IPR006600">
    <property type="entry name" value="HTH_CenpB_DNA-bd_dom"/>
</dbReference>
<reference evidence="4 5" key="1">
    <citation type="journal article" date="2022" name="Allergy">
        <title>Genome assembly and annotation of Periplaneta americana reveal a comprehensive cockroach allergen profile.</title>
        <authorList>
            <person name="Wang L."/>
            <person name="Xiong Q."/>
            <person name="Saelim N."/>
            <person name="Wang L."/>
            <person name="Nong W."/>
            <person name="Wan A.T."/>
            <person name="Shi M."/>
            <person name="Liu X."/>
            <person name="Cao Q."/>
            <person name="Hui J.H.L."/>
            <person name="Sookrung N."/>
            <person name="Leung T.F."/>
            <person name="Tungtrongchitr A."/>
            <person name="Tsui S.K.W."/>
        </authorList>
    </citation>
    <scope>NUCLEOTIDE SEQUENCE [LARGE SCALE GENOMIC DNA]</scope>
    <source>
        <strain evidence="4">PWHHKU_190912</strain>
    </source>
</reference>
<keyword evidence="5" id="KW-1185">Reference proteome</keyword>
<name>A0ABQ8TT48_PERAM</name>
<feature type="region of interest" description="Disordered" evidence="2">
    <location>
        <begin position="57"/>
        <end position="77"/>
    </location>
</feature>
<proteinExistence type="predicted"/>
<dbReference type="EMBL" id="JAJSOF020000003">
    <property type="protein sequence ID" value="KAJ4449860.1"/>
    <property type="molecule type" value="Genomic_DNA"/>
</dbReference>
<evidence type="ECO:0000313" key="4">
    <source>
        <dbReference type="EMBL" id="KAJ4449860.1"/>
    </source>
</evidence>
<evidence type="ECO:0000256" key="1">
    <source>
        <dbReference type="ARBA" id="ARBA00023125"/>
    </source>
</evidence>
<feature type="domain" description="HTH CENPB-type" evidence="3">
    <location>
        <begin position="1"/>
        <end position="58"/>
    </location>
</feature>
<accession>A0ABQ8TT48</accession>
<keyword evidence="1" id="KW-0238">DNA-binding</keyword>
<protein>
    <recommendedName>
        <fullName evidence="3">HTH CENPB-type domain-containing protein</fullName>
    </recommendedName>
</protein>
<evidence type="ECO:0000256" key="2">
    <source>
        <dbReference type="SAM" id="MobiDB-lite"/>
    </source>
</evidence>
<feature type="compositionally biased region" description="Polar residues" evidence="2">
    <location>
        <begin position="57"/>
        <end position="70"/>
    </location>
</feature>
<dbReference type="PROSITE" id="PS51253">
    <property type="entry name" value="HTH_CENPB"/>
    <property type="match status" value="1"/>
</dbReference>
<comment type="caution">
    <text evidence="4">The sequence shown here is derived from an EMBL/GenBank/DDBJ whole genome shotgun (WGS) entry which is preliminary data.</text>
</comment>
<organism evidence="4 5">
    <name type="scientific">Periplaneta americana</name>
    <name type="common">American cockroach</name>
    <name type="synonym">Blatta americana</name>
    <dbReference type="NCBI Taxonomy" id="6978"/>
    <lineage>
        <taxon>Eukaryota</taxon>
        <taxon>Metazoa</taxon>
        <taxon>Ecdysozoa</taxon>
        <taxon>Arthropoda</taxon>
        <taxon>Hexapoda</taxon>
        <taxon>Insecta</taxon>
        <taxon>Pterygota</taxon>
        <taxon>Neoptera</taxon>
        <taxon>Polyneoptera</taxon>
        <taxon>Dictyoptera</taxon>
        <taxon>Blattodea</taxon>
        <taxon>Blattoidea</taxon>
        <taxon>Blattidae</taxon>
        <taxon>Blattinae</taxon>
        <taxon>Periplaneta</taxon>
    </lineage>
</organism>
<sequence>MKKWIIDSCRKGFPRHKADVIASVKEFLHKRPNQFIDNTPGIGWYKTFLKRHPDTATRTSGAVTSANSCVSEKDIRN</sequence>
<dbReference type="Proteomes" id="UP001148838">
    <property type="component" value="Unassembled WGS sequence"/>
</dbReference>
<evidence type="ECO:0000313" key="5">
    <source>
        <dbReference type="Proteomes" id="UP001148838"/>
    </source>
</evidence>